<evidence type="ECO:0000256" key="5">
    <source>
        <dbReference type="ARBA" id="ARBA00023136"/>
    </source>
</evidence>
<dbReference type="EMBL" id="MQMG01000003">
    <property type="protein sequence ID" value="OKO96315.1"/>
    <property type="molecule type" value="Genomic_DNA"/>
</dbReference>
<reference evidence="8 9" key="1">
    <citation type="submission" date="2016-11" db="EMBL/GenBank/DDBJ databases">
        <authorList>
            <person name="Kadnikov V."/>
            <person name="Nazina T."/>
        </authorList>
    </citation>
    <scope>NUCLEOTIDE SEQUENCE [LARGE SCALE GENOMIC DNA]</scope>
    <source>
        <strain evidence="8 9">1017</strain>
    </source>
</reference>
<dbReference type="AlphaFoldDB" id="A0A1Q5T812"/>
<dbReference type="PANTHER" id="PTHR34187:SF2">
    <property type="entry name" value="DUF202 DOMAIN-CONTAINING PROTEIN"/>
    <property type="match status" value="1"/>
</dbReference>
<dbReference type="PANTHER" id="PTHR34187">
    <property type="entry name" value="FGR18P"/>
    <property type="match status" value="1"/>
</dbReference>
<dbReference type="InterPro" id="IPR003807">
    <property type="entry name" value="DUF202"/>
</dbReference>
<dbReference type="Proteomes" id="UP000186030">
    <property type="component" value="Unassembled WGS sequence"/>
</dbReference>
<evidence type="ECO:0000256" key="3">
    <source>
        <dbReference type="ARBA" id="ARBA00022692"/>
    </source>
</evidence>
<keyword evidence="4 6" id="KW-1133">Transmembrane helix</keyword>
<organism evidence="8 9">
    <name type="scientific">Geobacillus proteiniphilus</name>
    <dbReference type="NCBI Taxonomy" id="860353"/>
    <lineage>
        <taxon>Bacteria</taxon>
        <taxon>Bacillati</taxon>
        <taxon>Bacillota</taxon>
        <taxon>Bacilli</taxon>
        <taxon>Bacillales</taxon>
        <taxon>Anoxybacillaceae</taxon>
        <taxon>Geobacillus</taxon>
    </lineage>
</organism>
<evidence type="ECO:0000313" key="9">
    <source>
        <dbReference type="Proteomes" id="UP000186030"/>
    </source>
</evidence>
<dbReference type="GO" id="GO:0005886">
    <property type="term" value="C:plasma membrane"/>
    <property type="evidence" value="ECO:0007669"/>
    <property type="project" value="UniProtKB-SubCell"/>
</dbReference>
<evidence type="ECO:0000256" key="6">
    <source>
        <dbReference type="SAM" id="Phobius"/>
    </source>
</evidence>
<feature type="transmembrane region" description="Helical" evidence="6">
    <location>
        <begin position="106"/>
        <end position="126"/>
    </location>
</feature>
<feature type="domain" description="DUF202" evidence="7">
    <location>
        <begin position="24"/>
        <end position="91"/>
    </location>
</feature>
<protein>
    <recommendedName>
        <fullName evidence="7">DUF202 domain-containing protein</fullName>
    </recommendedName>
</protein>
<comment type="caution">
    <text evidence="8">The sequence shown here is derived from an EMBL/GenBank/DDBJ whole genome shotgun (WGS) entry which is preliminary data.</text>
</comment>
<dbReference type="InterPro" id="IPR052053">
    <property type="entry name" value="IM_YidH-like"/>
</dbReference>
<evidence type="ECO:0000259" key="7">
    <source>
        <dbReference type="Pfam" id="PF02656"/>
    </source>
</evidence>
<accession>A0A1Q5T812</accession>
<keyword evidence="5 6" id="KW-0472">Membrane</keyword>
<gene>
    <name evidence="8" type="ORF">BRO54_0494</name>
</gene>
<keyword evidence="3 6" id="KW-0812">Transmembrane</keyword>
<evidence type="ECO:0000256" key="4">
    <source>
        <dbReference type="ARBA" id="ARBA00022989"/>
    </source>
</evidence>
<dbReference type="Pfam" id="PF02656">
    <property type="entry name" value="DUF202"/>
    <property type="match status" value="1"/>
</dbReference>
<comment type="subcellular location">
    <subcellularLocation>
        <location evidence="1">Cell membrane</location>
        <topology evidence="1">Multi-pass membrane protein</topology>
    </subcellularLocation>
</comment>
<proteinExistence type="predicted"/>
<evidence type="ECO:0000256" key="1">
    <source>
        <dbReference type="ARBA" id="ARBA00004651"/>
    </source>
</evidence>
<feature type="transmembrane region" description="Helical" evidence="6">
    <location>
        <begin position="32"/>
        <end position="53"/>
    </location>
</feature>
<evidence type="ECO:0000313" key="8">
    <source>
        <dbReference type="EMBL" id="OKO96315.1"/>
    </source>
</evidence>
<keyword evidence="2" id="KW-1003">Cell membrane</keyword>
<feature type="transmembrane region" description="Helical" evidence="6">
    <location>
        <begin position="65"/>
        <end position="86"/>
    </location>
</feature>
<reference evidence="9" key="2">
    <citation type="submission" date="2017-01" db="EMBL/GenBank/DDBJ databases">
        <title>Genome sequencing and annotation of Geobacillus sp. 1017, a Hydrocarbon-Oxidizing Thermophilic Bacterium Isolated from a Heavy Oil Reservoir (China).</title>
        <authorList>
            <person name="Kadnikov V.V."/>
            <person name="Mardanov A.V."/>
            <person name="Poltaraus A.B."/>
            <person name="Sokolova D.S."/>
            <person name="Semenova E.M."/>
            <person name="Ravin N.V."/>
            <person name="Tourova T.P."/>
            <person name="Nazina T.N."/>
        </authorList>
    </citation>
    <scope>NUCLEOTIDE SEQUENCE [LARGE SCALE GENOMIC DNA]</scope>
    <source>
        <strain evidence="9">1017</strain>
    </source>
</reference>
<evidence type="ECO:0000256" key="2">
    <source>
        <dbReference type="ARBA" id="ARBA00022475"/>
    </source>
</evidence>
<name>A0A1Q5T812_9BACL</name>
<sequence length="129" mass="14770">MYKGEEMMREAKRQTTEDSKYIQQHLANERTFLAWIRTSIAIIGIAFLMINLHEKSTSNALSTTIVQLIGALAVVISVCTIVFSTVSYVVKTKQINEQTFRPSRPLIWFLASLLLLITVLFGYYFFTLL</sequence>